<dbReference type="RefSeq" id="WP_253885054.1">
    <property type="nucleotide sequence ID" value="NZ_BAAAVB010000006.1"/>
</dbReference>
<dbReference type="Proteomes" id="UP001205185">
    <property type="component" value="Unassembled WGS sequence"/>
</dbReference>
<keyword evidence="3" id="KW-1185">Reference proteome</keyword>
<feature type="transmembrane region" description="Helical" evidence="1">
    <location>
        <begin position="97"/>
        <end position="115"/>
    </location>
</feature>
<evidence type="ECO:0008006" key="4">
    <source>
        <dbReference type="Google" id="ProtNLM"/>
    </source>
</evidence>
<organism evidence="2 3">
    <name type="scientific">Actinokineospora diospyrosa</name>
    <dbReference type="NCBI Taxonomy" id="103728"/>
    <lineage>
        <taxon>Bacteria</taxon>
        <taxon>Bacillati</taxon>
        <taxon>Actinomycetota</taxon>
        <taxon>Actinomycetes</taxon>
        <taxon>Pseudonocardiales</taxon>
        <taxon>Pseudonocardiaceae</taxon>
        <taxon>Actinokineospora</taxon>
    </lineage>
</organism>
<evidence type="ECO:0000313" key="3">
    <source>
        <dbReference type="Proteomes" id="UP001205185"/>
    </source>
</evidence>
<gene>
    <name evidence="2" type="ORF">LV75_000593</name>
</gene>
<dbReference type="EMBL" id="JAMTCO010000002">
    <property type="protein sequence ID" value="MCP2268107.1"/>
    <property type="molecule type" value="Genomic_DNA"/>
</dbReference>
<sequence length="160" mass="16841">MSTAHHYPHSSSRDATTVLQPVRAAAVLVASGFLLVGVLGFVPGVTSHLDELTFAGHHGGALLLGTFAVSVLHNLVHLAFGAAGLVMARRDGGAREFLVVGGLVYLALWAYGMLIDHDGAANFIPINNADNWLHLGLGAAMVLLGMVFGVRVRRTPVRLD</sequence>
<keyword evidence="1" id="KW-0812">Transmembrane</keyword>
<dbReference type="Pfam" id="PF14325">
    <property type="entry name" value="DUF4383"/>
    <property type="match status" value="1"/>
</dbReference>
<keyword evidence="1" id="KW-1133">Transmembrane helix</keyword>
<evidence type="ECO:0000256" key="1">
    <source>
        <dbReference type="SAM" id="Phobius"/>
    </source>
</evidence>
<protein>
    <recommendedName>
        <fullName evidence="4">DUF4383 domain-containing protein</fullName>
    </recommendedName>
</protein>
<feature type="transmembrane region" description="Helical" evidence="1">
    <location>
        <begin position="62"/>
        <end position="85"/>
    </location>
</feature>
<evidence type="ECO:0000313" key="2">
    <source>
        <dbReference type="EMBL" id="MCP2268107.1"/>
    </source>
</evidence>
<feature type="transmembrane region" description="Helical" evidence="1">
    <location>
        <begin position="135"/>
        <end position="152"/>
    </location>
</feature>
<feature type="transmembrane region" description="Helical" evidence="1">
    <location>
        <begin position="21"/>
        <end position="42"/>
    </location>
</feature>
<name>A0ABT1I656_9PSEU</name>
<comment type="caution">
    <text evidence="2">The sequence shown here is derived from an EMBL/GenBank/DDBJ whole genome shotgun (WGS) entry which is preliminary data.</text>
</comment>
<accession>A0ABT1I656</accession>
<keyword evidence="1" id="KW-0472">Membrane</keyword>
<proteinExistence type="predicted"/>
<reference evidence="2 3" key="1">
    <citation type="submission" date="2022-06" db="EMBL/GenBank/DDBJ databases">
        <title>Genomic Encyclopedia of Archaeal and Bacterial Type Strains, Phase II (KMG-II): from individual species to whole genera.</title>
        <authorList>
            <person name="Goeker M."/>
        </authorList>
    </citation>
    <scope>NUCLEOTIDE SEQUENCE [LARGE SCALE GENOMIC DNA]</scope>
    <source>
        <strain evidence="2 3">DSM 44255</strain>
    </source>
</reference>